<organism evidence="3 4">
    <name type="scientific">Legionella cincinnatiensis</name>
    <dbReference type="NCBI Taxonomy" id="28085"/>
    <lineage>
        <taxon>Bacteria</taxon>
        <taxon>Pseudomonadati</taxon>
        <taxon>Pseudomonadota</taxon>
        <taxon>Gammaproteobacteria</taxon>
        <taxon>Legionellales</taxon>
        <taxon>Legionellaceae</taxon>
        <taxon>Legionella</taxon>
    </lineage>
</organism>
<reference evidence="3 4" key="1">
    <citation type="submission" date="2018-06" db="EMBL/GenBank/DDBJ databases">
        <authorList>
            <consortium name="Pathogen Informatics"/>
            <person name="Doyle S."/>
        </authorList>
    </citation>
    <scope>NUCLEOTIDE SEQUENCE [LARGE SCALE GENOMIC DNA]</scope>
    <source>
        <strain evidence="3 4">NCTC12438</strain>
    </source>
</reference>
<sequence>MVAAGSLTSSIIEWRVIFFSMAVFGIVIAALTLLFVEKSK</sequence>
<accession>A0A378IK09</accession>
<name>A0A378IK09_9GAMM</name>
<protein>
    <submittedName>
        <fullName evidence="3">Major facilitator superfamily (MFS) transporter</fullName>
    </submittedName>
</protein>
<dbReference type="Proteomes" id="UP000255316">
    <property type="component" value="Unassembled WGS sequence"/>
</dbReference>
<dbReference type="EMBL" id="UGNX01000001">
    <property type="protein sequence ID" value="STX35353.1"/>
    <property type="molecule type" value="Genomic_DNA"/>
</dbReference>
<feature type="transmembrane region" description="Helical" evidence="1">
    <location>
        <begin position="16"/>
        <end position="36"/>
    </location>
</feature>
<proteinExistence type="predicted"/>
<dbReference type="GO" id="GO:0022857">
    <property type="term" value="F:transmembrane transporter activity"/>
    <property type="evidence" value="ECO:0007669"/>
    <property type="project" value="InterPro"/>
</dbReference>
<feature type="domain" description="Major facilitator superfamily (MFS) profile" evidence="2">
    <location>
        <begin position="1"/>
        <end position="40"/>
    </location>
</feature>
<evidence type="ECO:0000259" key="2">
    <source>
        <dbReference type="PROSITE" id="PS50850"/>
    </source>
</evidence>
<dbReference type="PROSITE" id="PS50850">
    <property type="entry name" value="MFS"/>
    <property type="match status" value="1"/>
</dbReference>
<dbReference type="AlphaFoldDB" id="A0A378IK09"/>
<gene>
    <name evidence="3" type="ORF">NCTC12438_01967</name>
</gene>
<keyword evidence="1" id="KW-0472">Membrane</keyword>
<evidence type="ECO:0000256" key="1">
    <source>
        <dbReference type="SAM" id="Phobius"/>
    </source>
</evidence>
<evidence type="ECO:0000313" key="3">
    <source>
        <dbReference type="EMBL" id="STX35353.1"/>
    </source>
</evidence>
<keyword evidence="1" id="KW-0812">Transmembrane</keyword>
<keyword evidence="1" id="KW-1133">Transmembrane helix</keyword>
<dbReference type="InterPro" id="IPR020846">
    <property type="entry name" value="MFS_dom"/>
</dbReference>
<evidence type="ECO:0000313" key="4">
    <source>
        <dbReference type="Proteomes" id="UP000255316"/>
    </source>
</evidence>